<keyword evidence="2" id="KW-0175">Coiled coil</keyword>
<dbReference type="RefSeq" id="WP_060763611.1">
    <property type="nucleotide sequence ID" value="NZ_LCYA01000010.1"/>
</dbReference>
<feature type="transmembrane region" description="Helical" evidence="4">
    <location>
        <begin position="26"/>
        <end position="46"/>
    </location>
</feature>
<dbReference type="Pfam" id="PF25954">
    <property type="entry name" value="Beta-barrel_RND_2"/>
    <property type="match status" value="1"/>
</dbReference>
<feature type="region of interest" description="Disordered" evidence="3">
    <location>
        <begin position="1"/>
        <end position="20"/>
    </location>
</feature>
<keyword evidence="4" id="KW-1133">Transmembrane helix</keyword>
<protein>
    <submittedName>
        <fullName evidence="8">HlyD family secretion protein</fullName>
    </submittedName>
</protein>
<proteinExistence type="inferred from homology"/>
<dbReference type="InterPro" id="IPR058625">
    <property type="entry name" value="MdtA-like_BSH"/>
</dbReference>
<feature type="domain" description="CusB-like beta-barrel" evidence="7">
    <location>
        <begin position="268"/>
        <end position="310"/>
    </location>
</feature>
<keyword evidence="4" id="KW-0472">Membrane</keyword>
<feature type="domain" description="Multidrug resistance protein MdtA-like barrel-sandwich hybrid" evidence="6">
    <location>
        <begin position="67"/>
        <end position="263"/>
    </location>
</feature>
<reference evidence="8 9" key="1">
    <citation type="submission" date="2018-03" db="EMBL/GenBank/DDBJ databases">
        <title>Blue discolouration in mozzarella cheese caused by Pseudomonas fluorescens.</title>
        <authorList>
            <person name="Chiesa F."/>
            <person name="Dalmasso A."/>
            <person name="Lomonaco S."/>
        </authorList>
    </citation>
    <scope>NUCLEOTIDE SEQUENCE [LARGE SCALE GENOMIC DNA]</scope>
    <source>
        <strain evidence="8 9">11293</strain>
    </source>
</reference>
<dbReference type="PANTHER" id="PTHR30386:SF24">
    <property type="entry name" value="MULTIDRUG RESISTANCE EFFLUX PUMP"/>
    <property type="match status" value="1"/>
</dbReference>
<dbReference type="AlphaFoldDB" id="A0A2T0I5S0"/>
<name>A0A2T0I5S0_PSEFL</name>
<dbReference type="Gene3D" id="1.10.287.470">
    <property type="entry name" value="Helix hairpin bin"/>
    <property type="match status" value="2"/>
</dbReference>
<comment type="caution">
    <text evidence="8">The sequence shown here is derived from an EMBL/GenBank/DDBJ whole genome shotgun (WGS) entry which is preliminary data.</text>
</comment>
<sequence length="364" mass="39129">MTDSMTAPSDVEHTASHWSPPPRGRLQGIIMVLAAIGVITIVLYIWKLPPFDAGLQQTDNAYVRGRTTVIAPQVSGYIVQVAGQDFAQVKRGEVLVRIDDEVYQAQVDEATANLGVANADLSNNQQAHAARMAGIESQVAAMAGAQARLLRARADMQRANALVMDGAISTRERDQARADFSQAQAEVQQAGAQESIAREELRTVDVGREGLEAQVRVAQAKLRAAQIDLNHTVIQAPEDGVLGEVGVRLGQFVTHGTQLMSVVPADRWIVANYKEAQTKAIAPGQTATLRIDALGGATLKGHVERLSPATGSEFAVLKPDNATGNFVKVPQRIGVRISVDPDQPFESSLRPGMSVEVDVDTRHR</sequence>
<feature type="coiled-coil region" evidence="2">
    <location>
        <begin position="142"/>
        <end position="228"/>
    </location>
</feature>
<dbReference type="InterPro" id="IPR050739">
    <property type="entry name" value="MFP"/>
</dbReference>
<dbReference type="Gene3D" id="2.40.50.100">
    <property type="match status" value="1"/>
</dbReference>
<evidence type="ECO:0000259" key="5">
    <source>
        <dbReference type="Pfam" id="PF25876"/>
    </source>
</evidence>
<dbReference type="SUPFAM" id="SSF111369">
    <property type="entry name" value="HlyD-like secretion proteins"/>
    <property type="match status" value="3"/>
</dbReference>
<comment type="similarity">
    <text evidence="1">Belongs to the membrane fusion protein (MFP) (TC 8.A.1) family.</text>
</comment>
<evidence type="ECO:0000256" key="1">
    <source>
        <dbReference type="ARBA" id="ARBA00009477"/>
    </source>
</evidence>
<evidence type="ECO:0000313" key="9">
    <source>
        <dbReference type="Proteomes" id="UP000239731"/>
    </source>
</evidence>
<dbReference type="EMBL" id="PVUH01000012">
    <property type="protein sequence ID" value="PRW90665.1"/>
    <property type="molecule type" value="Genomic_DNA"/>
</dbReference>
<keyword evidence="4" id="KW-0812">Transmembrane</keyword>
<dbReference type="InterPro" id="IPR058792">
    <property type="entry name" value="Beta-barrel_RND_2"/>
</dbReference>
<evidence type="ECO:0000256" key="3">
    <source>
        <dbReference type="SAM" id="MobiDB-lite"/>
    </source>
</evidence>
<organism evidence="8 9">
    <name type="scientific">Pseudomonas fluorescens</name>
    <dbReference type="NCBI Taxonomy" id="294"/>
    <lineage>
        <taxon>Bacteria</taxon>
        <taxon>Pseudomonadati</taxon>
        <taxon>Pseudomonadota</taxon>
        <taxon>Gammaproteobacteria</taxon>
        <taxon>Pseudomonadales</taxon>
        <taxon>Pseudomonadaceae</taxon>
        <taxon>Pseudomonas</taxon>
    </lineage>
</organism>
<dbReference type="Gene3D" id="2.40.30.170">
    <property type="match status" value="1"/>
</dbReference>
<dbReference type="InterPro" id="IPR058624">
    <property type="entry name" value="MdtA-like_HH"/>
</dbReference>
<evidence type="ECO:0000259" key="7">
    <source>
        <dbReference type="Pfam" id="PF25954"/>
    </source>
</evidence>
<evidence type="ECO:0000313" key="8">
    <source>
        <dbReference type="EMBL" id="PRW90665.1"/>
    </source>
</evidence>
<dbReference type="PANTHER" id="PTHR30386">
    <property type="entry name" value="MEMBRANE FUSION SUBUNIT OF EMRAB-TOLC MULTIDRUG EFFLUX PUMP"/>
    <property type="match status" value="1"/>
</dbReference>
<dbReference type="Pfam" id="PF25876">
    <property type="entry name" value="HH_MFP_RND"/>
    <property type="match status" value="1"/>
</dbReference>
<dbReference type="Pfam" id="PF25917">
    <property type="entry name" value="BSH_RND"/>
    <property type="match status" value="1"/>
</dbReference>
<accession>A0A2T0I5S0</accession>
<feature type="domain" description="Multidrug resistance protein MdtA-like alpha-helical hairpin" evidence="5">
    <location>
        <begin position="140"/>
        <end position="194"/>
    </location>
</feature>
<evidence type="ECO:0000256" key="2">
    <source>
        <dbReference type="SAM" id="Coils"/>
    </source>
</evidence>
<gene>
    <name evidence="8" type="ORF">C7A10_18770</name>
</gene>
<evidence type="ECO:0000256" key="4">
    <source>
        <dbReference type="SAM" id="Phobius"/>
    </source>
</evidence>
<dbReference type="Proteomes" id="UP000239731">
    <property type="component" value="Unassembled WGS sequence"/>
</dbReference>
<evidence type="ECO:0000259" key="6">
    <source>
        <dbReference type="Pfam" id="PF25917"/>
    </source>
</evidence>